<dbReference type="GO" id="GO:0001228">
    <property type="term" value="F:DNA-binding transcription activator activity, RNA polymerase II-specific"/>
    <property type="evidence" value="ECO:0007669"/>
    <property type="project" value="TreeGrafter"/>
</dbReference>
<dbReference type="CDD" id="cd14688">
    <property type="entry name" value="bZIP_YAP"/>
    <property type="match status" value="1"/>
</dbReference>
<dbReference type="Proteomes" id="UP000031516">
    <property type="component" value="Unassembled WGS sequence"/>
</dbReference>
<evidence type="ECO:0000313" key="7">
    <source>
        <dbReference type="EMBL" id="CDO93910.1"/>
    </source>
</evidence>
<evidence type="ECO:0000256" key="3">
    <source>
        <dbReference type="ARBA" id="ARBA00023163"/>
    </source>
</evidence>
<feature type="region of interest" description="Disordered" evidence="5">
    <location>
        <begin position="311"/>
        <end position="336"/>
    </location>
</feature>
<dbReference type="PROSITE" id="PS00036">
    <property type="entry name" value="BZIP_BASIC"/>
    <property type="match status" value="1"/>
</dbReference>
<dbReference type="PANTHER" id="PTHR40621">
    <property type="entry name" value="TRANSCRIPTION FACTOR KAPC-RELATED"/>
    <property type="match status" value="1"/>
</dbReference>
<dbReference type="InterPro" id="IPR050936">
    <property type="entry name" value="AP-1-like"/>
</dbReference>
<dbReference type="OrthoDB" id="2285533at2759"/>
<evidence type="ECO:0000256" key="4">
    <source>
        <dbReference type="ARBA" id="ARBA00023242"/>
    </source>
</evidence>
<dbReference type="GO" id="GO:0090575">
    <property type="term" value="C:RNA polymerase II transcription regulator complex"/>
    <property type="evidence" value="ECO:0007669"/>
    <property type="project" value="TreeGrafter"/>
</dbReference>
<evidence type="ECO:0000259" key="6">
    <source>
        <dbReference type="PROSITE" id="PS00036"/>
    </source>
</evidence>
<keyword evidence="3" id="KW-0804">Transcription</keyword>
<keyword evidence="4" id="KW-0539">Nucleus</keyword>
<feature type="compositionally biased region" description="Polar residues" evidence="5">
    <location>
        <begin position="103"/>
        <end position="115"/>
    </location>
</feature>
<keyword evidence="2" id="KW-0805">Transcription regulation</keyword>
<comment type="subcellular location">
    <subcellularLocation>
        <location evidence="1">Nucleus</location>
    </subcellularLocation>
</comment>
<dbReference type="Gene3D" id="1.20.5.170">
    <property type="match status" value="1"/>
</dbReference>
<dbReference type="SUPFAM" id="SSF57959">
    <property type="entry name" value="Leucine zipper domain"/>
    <property type="match status" value="1"/>
</dbReference>
<dbReference type="InterPro" id="IPR004827">
    <property type="entry name" value="bZIP"/>
</dbReference>
<dbReference type="InterPro" id="IPR046347">
    <property type="entry name" value="bZIP_sf"/>
</dbReference>
<dbReference type="EMBL" id="CCBQ010000027">
    <property type="protein sequence ID" value="CDO93910.1"/>
    <property type="molecule type" value="Genomic_DNA"/>
</dbReference>
<feature type="region of interest" description="Disordered" evidence="5">
    <location>
        <begin position="1"/>
        <end position="64"/>
    </location>
</feature>
<accession>A0A0A8L6M3</accession>
<evidence type="ECO:0000313" key="8">
    <source>
        <dbReference type="Proteomes" id="UP000031516"/>
    </source>
</evidence>
<sequence length="501" mass="55017">MIVYQDLQPKYQHQHQNQHQHQHQHKHKQLLQAAVAGAVSSGSGSGSGGVPSNTNTSAPASASTIQLSRKWILPPKVKASSRKLSTGAALSRPPSPGRDSSADESAQYLSSQTPNYADKRRKQNREAQRAYRERKANKLHDLQRSIDSWKDKCEALQQDASLWKSRYESSTLENKNSALAYEARLTWYVQENSNLKDTIRKLQEAASKSALASASTSAAAAATQQQELPQQTTMEIQFDSSGKPSCSICIDGSCICEELNGSNQAGAHTHSHSGTHSSSPSPALYPQLLHLKYSFQDPVLQHTLDHWKPMKPVTIESSKKRTNESPKLPQFKRLKSDSHLPLNLDSDFSSFTATSSTSSSTTNVAASSAASCAARTNTPLDENCGFCSETSTCVCREAQEEANRSACTQEPGSCSLCQNDATSKKFCENVVNLARSNSSSSSSTDEYIPINDAFQRIKKQMRNPVNFSTTNIKYNDLAIKGRKVQLKSVLDIIHDMNKNFI</sequence>
<feature type="compositionally biased region" description="Basic residues" evidence="5">
    <location>
        <begin position="12"/>
        <end position="29"/>
    </location>
</feature>
<name>A0A0A8L6M3_9SACH</name>
<organism evidence="7 8">
    <name type="scientific">Kluyveromyces dobzhanskii CBS 2104</name>
    <dbReference type="NCBI Taxonomy" id="1427455"/>
    <lineage>
        <taxon>Eukaryota</taxon>
        <taxon>Fungi</taxon>
        <taxon>Dikarya</taxon>
        <taxon>Ascomycota</taxon>
        <taxon>Saccharomycotina</taxon>
        <taxon>Saccharomycetes</taxon>
        <taxon>Saccharomycetales</taxon>
        <taxon>Saccharomycetaceae</taxon>
        <taxon>Kluyveromyces</taxon>
    </lineage>
</organism>
<feature type="compositionally biased region" description="Basic and acidic residues" evidence="5">
    <location>
        <begin position="124"/>
        <end position="138"/>
    </location>
</feature>
<dbReference type="GO" id="GO:0000976">
    <property type="term" value="F:transcription cis-regulatory region binding"/>
    <property type="evidence" value="ECO:0007669"/>
    <property type="project" value="InterPro"/>
</dbReference>
<keyword evidence="8" id="KW-1185">Reference proteome</keyword>
<comment type="caution">
    <text evidence="7">The sequence shown here is derived from an EMBL/GenBank/DDBJ whole genome shotgun (WGS) entry which is preliminary data.</text>
</comment>
<feature type="compositionally biased region" description="Low complexity" evidence="5">
    <location>
        <begin position="50"/>
        <end position="64"/>
    </location>
</feature>
<evidence type="ECO:0000256" key="2">
    <source>
        <dbReference type="ARBA" id="ARBA00023015"/>
    </source>
</evidence>
<evidence type="ECO:0000256" key="1">
    <source>
        <dbReference type="ARBA" id="ARBA00004123"/>
    </source>
</evidence>
<feature type="domain" description="BZIP" evidence="6">
    <location>
        <begin position="119"/>
        <end position="134"/>
    </location>
</feature>
<feature type="compositionally biased region" description="Low complexity" evidence="5">
    <location>
        <begin position="30"/>
        <end position="42"/>
    </location>
</feature>
<feature type="region of interest" description="Disordered" evidence="5">
    <location>
        <begin position="77"/>
        <end position="138"/>
    </location>
</feature>
<gene>
    <name evidence="7" type="ORF">KLDO_g2198</name>
</gene>
<reference evidence="7 8" key="1">
    <citation type="submission" date="2014-03" db="EMBL/GenBank/DDBJ databases">
        <title>The genome of Kluyveromyces dobzhanskii.</title>
        <authorList>
            <person name="Nystedt B."/>
            <person name="Astrom S."/>
        </authorList>
    </citation>
    <scope>NUCLEOTIDE SEQUENCE [LARGE SCALE GENOMIC DNA]</scope>
    <source>
        <strain evidence="7 8">CBS 2104</strain>
    </source>
</reference>
<evidence type="ECO:0000256" key="5">
    <source>
        <dbReference type="SAM" id="MobiDB-lite"/>
    </source>
</evidence>
<protein>
    <submittedName>
        <fullName evidence="7">WGS project CCBQ000000000 data, contig 00102</fullName>
    </submittedName>
</protein>
<dbReference type="PANTHER" id="PTHR40621:SF7">
    <property type="entry name" value="BZIP DOMAIN-CONTAINING PROTEIN"/>
    <property type="match status" value="1"/>
</dbReference>
<proteinExistence type="predicted"/>
<dbReference type="AlphaFoldDB" id="A0A0A8L6M3"/>